<dbReference type="PANTHER" id="PTHR21237:SF23">
    <property type="entry name" value="GRPE PROTEIN HOMOLOG, MITOCHONDRIAL"/>
    <property type="match status" value="1"/>
</dbReference>
<dbReference type="InterPro" id="IPR013805">
    <property type="entry name" value="GrpE_CC"/>
</dbReference>
<dbReference type="InterPro" id="IPR009012">
    <property type="entry name" value="GrpE_head"/>
</dbReference>
<dbReference type="InterPro" id="IPR000740">
    <property type="entry name" value="GrpE"/>
</dbReference>
<dbReference type="Proteomes" id="UP000441754">
    <property type="component" value="Unassembled WGS sequence"/>
</dbReference>
<dbReference type="SUPFAM" id="SSF58014">
    <property type="entry name" value="Coiled-coil domain of nucleotide exchange factor GrpE"/>
    <property type="match status" value="1"/>
</dbReference>
<reference evidence="7 8" key="1">
    <citation type="journal article" date="2018" name="Antonie Van Leeuwenhoek">
        <title>Larkinella terrae sp. nov., isolated from soil on Jeju Island, South Korea.</title>
        <authorList>
            <person name="Ten L.N."/>
            <person name="Jeon J."/>
            <person name="Park S.J."/>
            <person name="Park S."/>
            <person name="Lee S.Y."/>
            <person name="Kim M.K."/>
            <person name="Jung H.Y."/>
        </authorList>
    </citation>
    <scope>NUCLEOTIDE SEQUENCE [LARGE SCALE GENOMIC DNA]</scope>
    <source>
        <strain evidence="7 8">KCTC 52001</strain>
    </source>
</reference>
<sequence length="199" mass="22105">MDNKETLNTEEPESSQQPDNNVVDLTDETVNGADNVTEETAAETPGENVVTEFDKVSGELGDLKDKYLRLYADFENFRRRTAKEKIDLISNANEGLLVALLPVLDDFERALKAAETASDVEALRAGVKLIFNKFYKVLESKGVKPMESVGQVFNPDLHEAITQFPAPSDDLKGKIIDETEKGYHLNDKVIRFAKVILGS</sequence>
<organism evidence="7 8">
    <name type="scientific">Larkinella terrae</name>
    <dbReference type="NCBI Taxonomy" id="2025311"/>
    <lineage>
        <taxon>Bacteria</taxon>
        <taxon>Pseudomonadati</taxon>
        <taxon>Bacteroidota</taxon>
        <taxon>Cytophagia</taxon>
        <taxon>Cytophagales</taxon>
        <taxon>Spirosomataceae</taxon>
        <taxon>Larkinella</taxon>
    </lineage>
</organism>
<evidence type="ECO:0000313" key="8">
    <source>
        <dbReference type="Proteomes" id="UP000441754"/>
    </source>
</evidence>
<keyword evidence="8" id="KW-1185">Reference proteome</keyword>
<dbReference type="GO" id="GO:0006457">
    <property type="term" value="P:protein folding"/>
    <property type="evidence" value="ECO:0007669"/>
    <property type="project" value="InterPro"/>
</dbReference>
<dbReference type="Gene3D" id="2.30.22.10">
    <property type="entry name" value="Head domain of nucleotide exchange factor GrpE"/>
    <property type="match status" value="1"/>
</dbReference>
<dbReference type="CDD" id="cd00446">
    <property type="entry name" value="GrpE"/>
    <property type="match status" value="1"/>
</dbReference>
<protein>
    <recommendedName>
        <fullName evidence="3 4">Protein GrpE</fullName>
    </recommendedName>
    <alternativeName>
        <fullName evidence="3">HSP-70 cofactor</fullName>
    </alternativeName>
</protein>
<dbReference type="OrthoDB" id="9812586at2"/>
<feature type="region of interest" description="Disordered" evidence="6">
    <location>
        <begin position="1"/>
        <end position="45"/>
    </location>
</feature>
<accession>A0A7K0ETY1</accession>
<dbReference type="PRINTS" id="PR00773">
    <property type="entry name" value="GRPEPROTEIN"/>
</dbReference>
<keyword evidence="2 3" id="KW-0143">Chaperone</keyword>
<proteinExistence type="inferred from homology"/>
<keyword evidence="3" id="KW-0963">Cytoplasm</keyword>
<dbReference type="PANTHER" id="PTHR21237">
    <property type="entry name" value="GRPE PROTEIN"/>
    <property type="match status" value="1"/>
</dbReference>
<comment type="subcellular location">
    <subcellularLocation>
        <location evidence="3">Cytoplasm</location>
    </subcellularLocation>
</comment>
<comment type="caution">
    <text evidence="7">The sequence shown here is derived from an EMBL/GenBank/DDBJ whole genome shotgun (WGS) entry which is preliminary data.</text>
</comment>
<dbReference type="PROSITE" id="PS01071">
    <property type="entry name" value="GRPE"/>
    <property type="match status" value="1"/>
</dbReference>
<dbReference type="GO" id="GO:0005737">
    <property type="term" value="C:cytoplasm"/>
    <property type="evidence" value="ECO:0007669"/>
    <property type="project" value="UniProtKB-SubCell"/>
</dbReference>
<comment type="subunit">
    <text evidence="3">Homodimer.</text>
</comment>
<dbReference type="GO" id="GO:0042803">
    <property type="term" value="F:protein homodimerization activity"/>
    <property type="evidence" value="ECO:0007669"/>
    <property type="project" value="InterPro"/>
</dbReference>
<evidence type="ECO:0000313" key="7">
    <source>
        <dbReference type="EMBL" id="MRS65222.1"/>
    </source>
</evidence>
<keyword evidence="3 4" id="KW-0346">Stress response</keyword>
<evidence type="ECO:0000256" key="1">
    <source>
        <dbReference type="ARBA" id="ARBA00009054"/>
    </source>
</evidence>
<comment type="similarity">
    <text evidence="1 3 5">Belongs to the GrpE family.</text>
</comment>
<name>A0A7K0ETY1_9BACT</name>
<evidence type="ECO:0000256" key="4">
    <source>
        <dbReference type="RuleBase" id="RU000639"/>
    </source>
</evidence>
<dbReference type="RefSeq" id="WP_154178494.1">
    <property type="nucleotide sequence ID" value="NZ_WJXZ01000014.1"/>
</dbReference>
<dbReference type="HAMAP" id="MF_01151">
    <property type="entry name" value="GrpE"/>
    <property type="match status" value="1"/>
</dbReference>
<comment type="function">
    <text evidence="3 4">Participates actively in the response to hyperosmotic and heat shock by preventing the aggregation of stress-denatured proteins, in association with DnaK and GrpE. It is the nucleotide exchange factor for DnaK and may function as a thermosensor. Unfolded proteins bind initially to DnaJ; upon interaction with the DnaJ-bound protein, DnaK hydrolyzes its bound ATP, resulting in the formation of a stable complex. GrpE releases ADP from DnaK; ATP binding to DnaK triggers the release of the substrate protein, thus completing the reaction cycle. Several rounds of ATP-dependent interactions between DnaJ, DnaK and GrpE are required for fully efficient folding.</text>
</comment>
<evidence type="ECO:0000256" key="2">
    <source>
        <dbReference type="ARBA" id="ARBA00023186"/>
    </source>
</evidence>
<evidence type="ECO:0000256" key="6">
    <source>
        <dbReference type="SAM" id="MobiDB-lite"/>
    </source>
</evidence>
<dbReference type="GO" id="GO:0051087">
    <property type="term" value="F:protein-folding chaperone binding"/>
    <property type="evidence" value="ECO:0007669"/>
    <property type="project" value="InterPro"/>
</dbReference>
<evidence type="ECO:0000256" key="5">
    <source>
        <dbReference type="RuleBase" id="RU004478"/>
    </source>
</evidence>
<evidence type="ECO:0000256" key="3">
    <source>
        <dbReference type="HAMAP-Rule" id="MF_01151"/>
    </source>
</evidence>
<dbReference type="GO" id="GO:0000774">
    <property type="term" value="F:adenyl-nucleotide exchange factor activity"/>
    <property type="evidence" value="ECO:0007669"/>
    <property type="project" value="InterPro"/>
</dbReference>
<dbReference type="Pfam" id="PF01025">
    <property type="entry name" value="GrpE"/>
    <property type="match status" value="1"/>
</dbReference>
<dbReference type="AlphaFoldDB" id="A0A7K0ETY1"/>
<dbReference type="SUPFAM" id="SSF51064">
    <property type="entry name" value="Head domain of nucleotide exchange factor GrpE"/>
    <property type="match status" value="1"/>
</dbReference>
<gene>
    <name evidence="3 7" type="primary">grpE</name>
    <name evidence="7" type="ORF">GJJ30_28245</name>
</gene>
<dbReference type="EMBL" id="WJXZ01000014">
    <property type="protein sequence ID" value="MRS65222.1"/>
    <property type="molecule type" value="Genomic_DNA"/>
</dbReference>
<dbReference type="GO" id="GO:0051082">
    <property type="term" value="F:unfolded protein binding"/>
    <property type="evidence" value="ECO:0007669"/>
    <property type="project" value="TreeGrafter"/>
</dbReference>
<dbReference type="Gene3D" id="3.90.20.20">
    <property type="match status" value="1"/>
</dbReference>